<dbReference type="REBASE" id="46210">
    <property type="entry name" value="M.PdeC454ORF4239P"/>
</dbReference>
<keyword evidence="2" id="KW-0808">Transferase</keyword>
<proteinExistence type="inferred from homology"/>
<dbReference type="GO" id="GO:0032259">
    <property type="term" value="P:methylation"/>
    <property type="evidence" value="ECO:0007669"/>
    <property type="project" value="UniProtKB-KW"/>
</dbReference>
<keyword evidence="1" id="KW-0489">Methyltransferase</keyword>
<evidence type="ECO:0000256" key="1">
    <source>
        <dbReference type="ARBA" id="ARBA00022603"/>
    </source>
</evidence>
<evidence type="ECO:0000313" key="5">
    <source>
        <dbReference type="EMBL" id="EHQ63645.1"/>
    </source>
</evidence>
<dbReference type="SUPFAM" id="SSF53335">
    <property type="entry name" value="S-adenosyl-L-methionine-dependent methyltransferases"/>
    <property type="match status" value="1"/>
</dbReference>
<evidence type="ECO:0000256" key="2">
    <source>
        <dbReference type="ARBA" id="ARBA00022679"/>
    </source>
</evidence>
<reference evidence="5 6" key="1">
    <citation type="journal article" date="2012" name="J. Bacteriol.">
        <title>Genome Sequence of the Pattern-Forming Social Bacterium Paenibacillus dendritiformis C454 Chiral Morphotype.</title>
        <authorList>
            <person name="Sirota-Madi A."/>
            <person name="Olender T."/>
            <person name="Helman Y."/>
            <person name="Brainis I."/>
            <person name="Finkelshtein A."/>
            <person name="Roth D."/>
            <person name="Hagai E."/>
            <person name="Leshkowitz D."/>
            <person name="Brodsky L."/>
            <person name="Galatenko V."/>
            <person name="Nikolaev V."/>
            <person name="Gutnick D.L."/>
            <person name="Lancet D."/>
            <person name="Ben-Jacob E."/>
        </authorList>
    </citation>
    <scope>NUCLEOTIDE SEQUENCE [LARGE SCALE GENOMIC DNA]</scope>
    <source>
        <strain evidence="5 6">C454</strain>
    </source>
</reference>
<keyword evidence="6" id="KW-1185">Reference proteome</keyword>
<dbReference type="Proteomes" id="UP000003900">
    <property type="component" value="Unassembled WGS sequence"/>
</dbReference>
<dbReference type="PROSITE" id="PS00092">
    <property type="entry name" value="N6_MTASE"/>
    <property type="match status" value="1"/>
</dbReference>
<dbReference type="GO" id="GO:0008168">
    <property type="term" value="F:methyltransferase activity"/>
    <property type="evidence" value="ECO:0007669"/>
    <property type="project" value="UniProtKB-KW"/>
</dbReference>
<dbReference type="AlphaFoldDB" id="H3SBG2"/>
<dbReference type="PANTHER" id="PTHR12829">
    <property type="entry name" value="N6-ADENOSINE-METHYLTRANSFERASE"/>
    <property type="match status" value="1"/>
</dbReference>
<dbReference type="RefSeq" id="WP_006675359.1">
    <property type="nucleotide sequence ID" value="NZ_AHKH01000007.1"/>
</dbReference>
<protein>
    <recommendedName>
        <fullName evidence="7">Adenine-specific DNA methyltransferase</fullName>
    </recommendedName>
</protein>
<dbReference type="PROSITE" id="PS51143">
    <property type="entry name" value="MT_A70"/>
    <property type="match status" value="1"/>
</dbReference>
<gene>
    <name evidence="5" type="ORF">PDENDC454_04239</name>
</gene>
<evidence type="ECO:0000256" key="3">
    <source>
        <dbReference type="ARBA" id="ARBA00022691"/>
    </source>
</evidence>
<evidence type="ECO:0000313" key="6">
    <source>
        <dbReference type="Proteomes" id="UP000003900"/>
    </source>
</evidence>
<dbReference type="InterPro" id="IPR002052">
    <property type="entry name" value="DNA_methylase_N6_adenine_CS"/>
</dbReference>
<dbReference type="InterPro" id="IPR029063">
    <property type="entry name" value="SAM-dependent_MTases_sf"/>
</dbReference>
<dbReference type="Pfam" id="PF05063">
    <property type="entry name" value="MT-A70"/>
    <property type="match status" value="1"/>
</dbReference>
<comment type="similarity">
    <text evidence="4">Belongs to the MT-A70-like family.</text>
</comment>
<dbReference type="EMBL" id="AHKH01000007">
    <property type="protein sequence ID" value="EHQ63645.1"/>
    <property type="molecule type" value="Genomic_DNA"/>
</dbReference>
<dbReference type="PANTHER" id="PTHR12829:SF7">
    <property type="entry name" value="N6-ADENOSINE-METHYLTRANSFERASE CATALYTIC SUBUNIT"/>
    <property type="match status" value="1"/>
</dbReference>
<evidence type="ECO:0000256" key="4">
    <source>
        <dbReference type="PROSITE-ProRule" id="PRU00489"/>
    </source>
</evidence>
<comment type="caution">
    <text evidence="5">The sequence shown here is derived from an EMBL/GenBank/DDBJ whole genome shotgun (WGS) entry which is preliminary data.</text>
</comment>
<dbReference type="STRING" id="1131935.PDENDC454_04239"/>
<dbReference type="InterPro" id="IPR007757">
    <property type="entry name" value="MT-A70-like"/>
</dbReference>
<accession>H3SBG2</accession>
<evidence type="ECO:0008006" key="7">
    <source>
        <dbReference type="Google" id="ProtNLM"/>
    </source>
</evidence>
<dbReference type="GO" id="GO:0003676">
    <property type="term" value="F:nucleic acid binding"/>
    <property type="evidence" value="ECO:0007669"/>
    <property type="project" value="InterPro"/>
</dbReference>
<name>H3SBG2_9BACL</name>
<keyword evidence="3" id="KW-0949">S-adenosyl-L-methionine</keyword>
<sequence>MKYDIIYADPPWAYRQKGRGAAENHYPVMTTDELIRLPIRDIASDKAICFMWATFPNYMEAVRLMQAWGFEYKTAAFIWVKKYPKSDAHVVGMGAYTRANAEPLLIGISKATRAKQQVISRSIRQIVETNEPEVVEAPKEQHSKKPAIFRNKITELLGDVSRIELFARQRFPGWHAWGNEVESDIILPVQIG</sequence>
<organism evidence="5 6">
    <name type="scientific">Paenibacillus dendritiformis C454</name>
    <dbReference type="NCBI Taxonomy" id="1131935"/>
    <lineage>
        <taxon>Bacteria</taxon>
        <taxon>Bacillati</taxon>
        <taxon>Bacillota</taxon>
        <taxon>Bacilli</taxon>
        <taxon>Bacillales</taxon>
        <taxon>Paenibacillaceae</taxon>
        <taxon>Paenibacillus</taxon>
    </lineage>
</organism>